<dbReference type="EMBL" id="UFTJ01000001">
    <property type="protein sequence ID" value="SSZ47058.1"/>
    <property type="molecule type" value="Genomic_DNA"/>
</dbReference>
<evidence type="ECO:0008006" key="4">
    <source>
        <dbReference type="Google" id="ProtNLM"/>
    </source>
</evidence>
<organism evidence="2 3">
    <name type="scientific">Bergeyella zoohelcum</name>
    <dbReference type="NCBI Taxonomy" id="1015"/>
    <lineage>
        <taxon>Bacteria</taxon>
        <taxon>Pseudomonadati</taxon>
        <taxon>Bacteroidota</taxon>
        <taxon>Flavobacteriia</taxon>
        <taxon>Flavobacteriales</taxon>
        <taxon>Weeksellaceae</taxon>
        <taxon>Bergeyella</taxon>
    </lineage>
</organism>
<gene>
    <name evidence="2" type="ORF">NCTC11661_00721</name>
</gene>
<keyword evidence="1" id="KW-0472">Membrane</keyword>
<evidence type="ECO:0000256" key="1">
    <source>
        <dbReference type="SAM" id="Phobius"/>
    </source>
</evidence>
<dbReference type="RefSeq" id="WP_002686523.1">
    <property type="nucleotide sequence ID" value="NZ_UFTJ01000001.1"/>
</dbReference>
<dbReference type="AlphaFoldDB" id="A0A376BZF1"/>
<feature type="transmembrane region" description="Helical" evidence="1">
    <location>
        <begin position="105"/>
        <end position="125"/>
    </location>
</feature>
<feature type="transmembrane region" description="Helical" evidence="1">
    <location>
        <begin position="137"/>
        <end position="161"/>
    </location>
</feature>
<reference evidence="2 3" key="1">
    <citation type="submission" date="2018-06" db="EMBL/GenBank/DDBJ databases">
        <authorList>
            <consortium name="Pathogen Informatics"/>
            <person name="Doyle S."/>
        </authorList>
    </citation>
    <scope>NUCLEOTIDE SEQUENCE [LARGE SCALE GENOMIC DNA]</scope>
    <source>
        <strain evidence="2 3">NCTC11661</strain>
    </source>
</reference>
<sequence length="168" mass="19477">MMNRTPLGDLIFILILIPIQIFVLNRITIMGAYTPVIYPIFVLFYPFFRNQYHFIAFSFLLGLGIDAFMGTWGINALATTALAYFRTLIFRSSTDTTTDFFTFSTLQWSQFLFFVLISIIGHQLMVHLIEFFKLSRILEILLGSIISSLISFVFILAYILIFRVKQKV</sequence>
<keyword evidence="1" id="KW-0812">Transmembrane</keyword>
<feature type="transmembrane region" description="Helical" evidence="1">
    <location>
        <begin position="30"/>
        <end position="48"/>
    </location>
</feature>
<dbReference type="Proteomes" id="UP000255515">
    <property type="component" value="Unassembled WGS sequence"/>
</dbReference>
<accession>A0A376BZF1</accession>
<feature type="transmembrane region" description="Helical" evidence="1">
    <location>
        <begin position="60"/>
        <end position="85"/>
    </location>
</feature>
<proteinExistence type="predicted"/>
<name>A0A376BZF1_9FLAO</name>
<feature type="transmembrane region" description="Helical" evidence="1">
    <location>
        <begin position="7"/>
        <end position="24"/>
    </location>
</feature>
<keyword evidence="1" id="KW-1133">Transmembrane helix</keyword>
<evidence type="ECO:0000313" key="3">
    <source>
        <dbReference type="Proteomes" id="UP000255515"/>
    </source>
</evidence>
<evidence type="ECO:0000313" key="2">
    <source>
        <dbReference type="EMBL" id="SSZ47058.1"/>
    </source>
</evidence>
<protein>
    <recommendedName>
        <fullName evidence="4">Rod shape-determining protein MreD</fullName>
    </recommendedName>
</protein>